<evidence type="ECO:0000313" key="2">
    <source>
        <dbReference type="Proteomes" id="UP000230837"/>
    </source>
</evidence>
<comment type="caution">
    <text evidence="1">The sequence shown here is derived from an EMBL/GenBank/DDBJ whole genome shotgun (WGS) entry which is preliminary data.</text>
</comment>
<gene>
    <name evidence="1" type="ORF">COZ82_02420</name>
</gene>
<protein>
    <submittedName>
        <fullName evidence="1">Ribonuclease Y</fullName>
    </submittedName>
</protein>
<name>A0A2M7INN8_9BACT</name>
<organism evidence="1 2">
    <name type="scientific">Candidatus Kaiserbacteria bacterium CG_4_8_14_3_um_filter_38_9</name>
    <dbReference type="NCBI Taxonomy" id="1974599"/>
    <lineage>
        <taxon>Bacteria</taxon>
        <taxon>Candidatus Kaiseribacteriota</taxon>
    </lineage>
</organism>
<reference evidence="2" key="1">
    <citation type="submission" date="2017-09" db="EMBL/GenBank/DDBJ databases">
        <title>Depth-based differentiation of microbial function through sediment-hosted aquifers and enrichment of novel symbionts in the deep terrestrial subsurface.</title>
        <authorList>
            <person name="Probst A.J."/>
            <person name="Ladd B."/>
            <person name="Jarett J.K."/>
            <person name="Geller-Mcgrath D.E."/>
            <person name="Sieber C.M.K."/>
            <person name="Emerson J.B."/>
            <person name="Anantharaman K."/>
            <person name="Thomas B.C."/>
            <person name="Malmstrom R."/>
            <person name="Stieglmeier M."/>
            <person name="Klingl A."/>
            <person name="Woyke T."/>
            <person name="Ryan C.M."/>
            <person name="Banfield J.F."/>
        </authorList>
    </citation>
    <scope>NUCLEOTIDE SEQUENCE [LARGE SCALE GENOMIC DNA]</scope>
</reference>
<proteinExistence type="predicted"/>
<feature type="non-terminal residue" evidence="1">
    <location>
        <position position="1"/>
    </location>
</feature>
<sequence>RPGANKDNLDNFLKRLEEVENLCKSFEGVKASYAIQAGREVRIFVDPDKVDDLQAIKLSHDIAKAIENDLKYPGQIKVDLIRERREEAFAE</sequence>
<dbReference type="Proteomes" id="UP000230837">
    <property type="component" value="Unassembled WGS sequence"/>
</dbReference>
<dbReference type="AlphaFoldDB" id="A0A2M7INN8"/>
<evidence type="ECO:0000313" key="1">
    <source>
        <dbReference type="EMBL" id="PIW96911.1"/>
    </source>
</evidence>
<dbReference type="EMBL" id="PFHR01000129">
    <property type="protein sequence ID" value="PIW96911.1"/>
    <property type="molecule type" value="Genomic_DNA"/>
</dbReference>
<accession>A0A2M7INN8</accession>